<comment type="pathway">
    <text evidence="7 8">Carbohydrate biosynthesis; gluconeogenesis.</text>
</comment>
<dbReference type="GO" id="GO:0019563">
    <property type="term" value="P:glycerol catabolic process"/>
    <property type="evidence" value="ECO:0007669"/>
    <property type="project" value="TreeGrafter"/>
</dbReference>
<comment type="caution">
    <text evidence="9">The sequence shown here is derived from an EMBL/GenBank/DDBJ whole genome shotgun (WGS) entry which is preliminary data.</text>
</comment>
<keyword evidence="3 7" id="KW-0312">Gluconeogenesis</keyword>
<evidence type="ECO:0000313" key="9">
    <source>
        <dbReference type="EMBL" id="MBO8433608.1"/>
    </source>
</evidence>
<name>A0A9D9DU67_9BACT</name>
<dbReference type="HAMAP" id="MF_00147_B">
    <property type="entry name" value="TIM_B"/>
    <property type="match status" value="1"/>
</dbReference>
<evidence type="ECO:0000256" key="4">
    <source>
        <dbReference type="ARBA" id="ARBA00022490"/>
    </source>
</evidence>
<comment type="catalytic activity">
    <reaction evidence="7 8">
        <text>D-glyceraldehyde 3-phosphate = dihydroxyacetone phosphate</text>
        <dbReference type="Rhea" id="RHEA:18585"/>
        <dbReference type="ChEBI" id="CHEBI:57642"/>
        <dbReference type="ChEBI" id="CHEBI:59776"/>
        <dbReference type="EC" id="5.3.1.1"/>
    </reaction>
</comment>
<evidence type="ECO:0000256" key="3">
    <source>
        <dbReference type="ARBA" id="ARBA00022432"/>
    </source>
</evidence>
<feature type="binding site" evidence="7">
    <location>
        <begin position="243"/>
        <end position="244"/>
    </location>
    <ligand>
        <name>substrate</name>
    </ligand>
</feature>
<evidence type="ECO:0000256" key="2">
    <source>
        <dbReference type="ARBA" id="ARBA00007422"/>
    </source>
</evidence>
<evidence type="ECO:0000256" key="8">
    <source>
        <dbReference type="RuleBase" id="RU363013"/>
    </source>
</evidence>
<feature type="active site" description="Electrophile" evidence="7">
    <location>
        <position position="104"/>
    </location>
</feature>
<comment type="pathway">
    <text evidence="1 7 8">Carbohydrate degradation; glycolysis; D-glyceraldehyde 3-phosphate from glycerone phosphate: step 1/1.</text>
</comment>
<keyword evidence="6 7" id="KW-0413">Isomerase</keyword>
<dbReference type="PROSITE" id="PS51440">
    <property type="entry name" value="TIM_2"/>
    <property type="match status" value="1"/>
</dbReference>
<keyword evidence="5 7" id="KW-0324">Glycolysis</keyword>
<accession>A0A9D9DU67</accession>
<dbReference type="GO" id="GO:0005829">
    <property type="term" value="C:cytosol"/>
    <property type="evidence" value="ECO:0007669"/>
    <property type="project" value="TreeGrafter"/>
</dbReference>
<dbReference type="NCBIfam" id="TIGR00419">
    <property type="entry name" value="tim"/>
    <property type="match status" value="1"/>
</dbReference>
<keyword evidence="4 7" id="KW-0963">Cytoplasm</keyword>
<gene>
    <name evidence="7" type="primary">tpiA</name>
    <name evidence="9" type="ORF">IAB08_10015</name>
</gene>
<dbReference type="GO" id="GO:0006094">
    <property type="term" value="P:gluconeogenesis"/>
    <property type="evidence" value="ECO:0007669"/>
    <property type="project" value="UniProtKB-UniRule"/>
</dbReference>
<evidence type="ECO:0000256" key="5">
    <source>
        <dbReference type="ARBA" id="ARBA00023152"/>
    </source>
</evidence>
<dbReference type="Pfam" id="PF00121">
    <property type="entry name" value="TIM"/>
    <property type="match status" value="1"/>
</dbReference>
<evidence type="ECO:0000256" key="7">
    <source>
        <dbReference type="HAMAP-Rule" id="MF_00147"/>
    </source>
</evidence>
<comment type="subcellular location">
    <subcellularLocation>
        <location evidence="7 8">Cytoplasm</location>
    </subcellularLocation>
</comment>
<evidence type="ECO:0000256" key="1">
    <source>
        <dbReference type="ARBA" id="ARBA00004680"/>
    </source>
</evidence>
<dbReference type="GO" id="GO:0046166">
    <property type="term" value="P:glyceraldehyde-3-phosphate biosynthetic process"/>
    <property type="evidence" value="ECO:0007669"/>
    <property type="project" value="TreeGrafter"/>
</dbReference>
<proteinExistence type="inferred from homology"/>
<feature type="binding site" evidence="7">
    <location>
        <position position="182"/>
    </location>
    <ligand>
        <name>substrate</name>
    </ligand>
</feature>
<feature type="active site" description="Proton acceptor" evidence="7">
    <location>
        <position position="176"/>
    </location>
</feature>
<dbReference type="EMBL" id="JADIMZ010000156">
    <property type="protein sequence ID" value="MBO8433608.1"/>
    <property type="molecule type" value="Genomic_DNA"/>
</dbReference>
<organism evidence="9 10">
    <name type="scientific">Candidatus Pullibacteroides excrementavium</name>
    <dbReference type="NCBI Taxonomy" id="2840905"/>
    <lineage>
        <taxon>Bacteria</taxon>
        <taxon>Pseudomonadati</taxon>
        <taxon>Bacteroidota</taxon>
        <taxon>Bacteroidia</taxon>
        <taxon>Bacteroidales</taxon>
        <taxon>Candidatus Pullibacteroides</taxon>
    </lineage>
</organism>
<dbReference type="SUPFAM" id="SSF51351">
    <property type="entry name" value="Triosephosphate isomerase (TIM)"/>
    <property type="match status" value="1"/>
</dbReference>
<dbReference type="PROSITE" id="PS00171">
    <property type="entry name" value="TIM_1"/>
    <property type="match status" value="1"/>
</dbReference>
<comment type="subunit">
    <text evidence="7 8">Homodimer.</text>
</comment>
<dbReference type="InterPro" id="IPR013785">
    <property type="entry name" value="Aldolase_TIM"/>
</dbReference>
<evidence type="ECO:0000256" key="6">
    <source>
        <dbReference type="ARBA" id="ARBA00023235"/>
    </source>
</evidence>
<dbReference type="FunFam" id="3.20.20.70:FF:000016">
    <property type="entry name" value="Triosephosphate isomerase"/>
    <property type="match status" value="1"/>
</dbReference>
<dbReference type="PANTHER" id="PTHR21139">
    <property type="entry name" value="TRIOSEPHOSPHATE ISOMERASE"/>
    <property type="match status" value="1"/>
</dbReference>
<reference evidence="9" key="1">
    <citation type="submission" date="2020-10" db="EMBL/GenBank/DDBJ databases">
        <authorList>
            <person name="Gilroy R."/>
        </authorList>
    </citation>
    <scope>NUCLEOTIDE SEQUENCE</scope>
    <source>
        <strain evidence="9">2889</strain>
    </source>
</reference>
<dbReference type="PANTHER" id="PTHR21139:SF42">
    <property type="entry name" value="TRIOSEPHOSPHATE ISOMERASE"/>
    <property type="match status" value="1"/>
</dbReference>
<comment type="similarity">
    <text evidence="2 7 8">Belongs to the triosephosphate isomerase family.</text>
</comment>
<dbReference type="GO" id="GO:0004807">
    <property type="term" value="F:triose-phosphate isomerase activity"/>
    <property type="evidence" value="ECO:0007669"/>
    <property type="project" value="UniProtKB-UniRule"/>
</dbReference>
<feature type="binding site" evidence="7">
    <location>
        <begin position="9"/>
        <end position="11"/>
    </location>
    <ligand>
        <name>substrate</name>
    </ligand>
</feature>
<dbReference type="GO" id="GO:0006096">
    <property type="term" value="P:glycolytic process"/>
    <property type="evidence" value="ECO:0007669"/>
    <property type="project" value="UniProtKB-UniRule"/>
</dbReference>
<dbReference type="InterPro" id="IPR000652">
    <property type="entry name" value="Triosephosphate_isomerase"/>
</dbReference>
<dbReference type="Gene3D" id="3.20.20.70">
    <property type="entry name" value="Aldolase class I"/>
    <property type="match status" value="1"/>
</dbReference>
<evidence type="ECO:0000313" key="10">
    <source>
        <dbReference type="Proteomes" id="UP000823612"/>
    </source>
</evidence>
<dbReference type="AlphaFoldDB" id="A0A9D9DU67"/>
<dbReference type="InterPro" id="IPR035990">
    <property type="entry name" value="TIM_sf"/>
</dbReference>
<reference evidence="9" key="2">
    <citation type="journal article" date="2021" name="PeerJ">
        <title>Extensive microbial diversity within the chicken gut microbiome revealed by metagenomics and culture.</title>
        <authorList>
            <person name="Gilroy R."/>
            <person name="Ravi A."/>
            <person name="Getino M."/>
            <person name="Pursley I."/>
            <person name="Horton D.L."/>
            <person name="Alikhan N.F."/>
            <person name="Baker D."/>
            <person name="Gharbi K."/>
            <person name="Hall N."/>
            <person name="Watson M."/>
            <person name="Adriaenssens E.M."/>
            <person name="Foster-Nyarko E."/>
            <person name="Jarju S."/>
            <person name="Secka A."/>
            <person name="Antonio M."/>
            <person name="Oren A."/>
            <person name="Chaudhuri R.R."/>
            <person name="La Ragione R."/>
            <person name="Hildebrand F."/>
            <person name="Pallen M.J."/>
        </authorList>
    </citation>
    <scope>NUCLEOTIDE SEQUENCE</scope>
    <source>
        <strain evidence="9">2889</strain>
    </source>
</reference>
<dbReference type="EC" id="5.3.1.1" evidence="7 8"/>
<comment type="function">
    <text evidence="7">Involved in the gluconeogenesis. Catalyzes stereospecifically the conversion of dihydroxyacetone phosphate (DHAP) to D-glyceraldehyde-3-phosphate (G3P).</text>
</comment>
<protein>
    <recommendedName>
        <fullName evidence="7 8">Triosephosphate isomerase</fullName>
        <shortName evidence="7">TIM</shortName>
        <shortName evidence="7">TPI</shortName>
        <ecNumber evidence="7 8">5.3.1.1</ecNumber>
    </recommendedName>
    <alternativeName>
        <fullName evidence="7">Triose-phosphate isomerase</fullName>
    </alternativeName>
</protein>
<dbReference type="InterPro" id="IPR020861">
    <property type="entry name" value="Triosephosphate_isomerase_AS"/>
</dbReference>
<sequence length="261" mass="29148">MRRKIVAGNWKMNKTFQEAEDLLDELAGRLKEEQEDQDVEVIVCPPYLYAEMAHDLCSDEEDETQVYYGVGVQDVSEHDKGAYTGEISAAMLSSMDVEYCIVGHSERRKYFGETDAQVARKVEQLLQNEITPIVCCGEQSEDREAGKQFEVIGRQLKEGLFNLKPLDFSRLIIAYEPVWAIGTGKTATPEQAQEIHAWIRGLIQEQYGKEIARVVPILYGGSCNAKTAKDLFAQPDIDGGLIGGASLNADDFIAIINSFEK</sequence>
<dbReference type="CDD" id="cd00311">
    <property type="entry name" value="TIM"/>
    <property type="match status" value="1"/>
</dbReference>
<dbReference type="InterPro" id="IPR022896">
    <property type="entry name" value="TrioseP_Isoase_bac/euk"/>
</dbReference>
<dbReference type="Proteomes" id="UP000823612">
    <property type="component" value="Unassembled WGS sequence"/>
</dbReference>
<feature type="binding site" evidence="7">
    <location>
        <position position="222"/>
    </location>
    <ligand>
        <name>substrate</name>
    </ligand>
</feature>